<evidence type="ECO:0000256" key="3">
    <source>
        <dbReference type="ARBA" id="ARBA00013109"/>
    </source>
</evidence>
<reference evidence="11 12" key="1">
    <citation type="submission" date="2020-03" db="EMBL/GenBank/DDBJ databases">
        <authorList>
            <person name="Zhu W."/>
        </authorList>
    </citation>
    <scope>NUCLEOTIDE SEQUENCE [LARGE SCALE GENOMIC DNA]</scope>
    <source>
        <strain evidence="11 12">185</strain>
    </source>
</reference>
<sequence length="260" mass="29462">MLFINTRPPERAQALTQCLLQANYAVIDLPVLALRDKALDAELISLFQSLVSAQVIVVVSPKAVEVGMRYLAETGITLDQLQHIQWIAVGQTTAHALSEYGLISLIPEVESSEGMLNLPIFDQLQNLQTIAFWRGEGGRQFMMQQCQQRGIEILNVVLYERYCPISSVQQLPQLLQALNQHRPPYVVCISSEASWRNWLTLLSGHETVIAACHYWVLGERLEQLLKQDQKSLNLAFKVSCLHQLKPDVVLHKLEQLKREV</sequence>
<evidence type="ECO:0000256" key="7">
    <source>
        <dbReference type="ARBA" id="ARBA00040167"/>
    </source>
</evidence>
<dbReference type="Pfam" id="PF02602">
    <property type="entry name" value="HEM4"/>
    <property type="match status" value="1"/>
</dbReference>
<dbReference type="InterPro" id="IPR039793">
    <property type="entry name" value="UROS/Hem4"/>
</dbReference>
<feature type="domain" description="Tetrapyrrole biosynthesis uroporphyrinogen III synthase" evidence="10">
    <location>
        <begin position="17"/>
        <end position="227"/>
    </location>
</feature>
<comment type="function">
    <text evidence="6 9">Catalyzes cyclization of the linear tetrapyrrole, hydroxymethylbilane, to the macrocyclic uroporphyrinogen III.</text>
</comment>
<evidence type="ECO:0000256" key="2">
    <source>
        <dbReference type="ARBA" id="ARBA00008133"/>
    </source>
</evidence>
<evidence type="ECO:0000256" key="4">
    <source>
        <dbReference type="ARBA" id="ARBA00023239"/>
    </source>
</evidence>
<dbReference type="GO" id="GO:0006782">
    <property type="term" value="P:protoporphyrinogen IX biosynthetic process"/>
    <property type="evidence" value="ECO:0007669"/>
    <property type="project" value="UniProtKB-UniRule"/>
</dbReference>
<dbReference type="Proteomes" id="UP000501939">
    <property type="component" value="Chromosome"/>
</dbReference>
<dbReference type="CDD" id="cd06578">
    <property type="entry name" value="HemD"/>
    <property type="match status" value="1"/>
</dbReference>
<dbReference type="GO" id="GO:0004852">
    <property type="term" value="F:uroporphyrinogen-III synthase activity"/>
    <property type="evidence" value="ECO:0007669"/>
    <property type="project" value="UniProtKB-UniRule"/>
</dbReference>
<dbReference type="KEGG" id="alj:G8D99_14275"/>
<evidence type="ECO:0000256" key="9">
    <source>
        <dbReference type="RuleBase" id="RU366031"/>
    </source>
</evidence>
<keyword evidence="5 9" id="KW-0627">Porphyrin biosynthesis</keyword>
<protein>
    <recommendedName>
        <fullName evidence="7 9">Uroporphyrinogen-III synthase</fullName>
        <ecNumber evidence="3 9">4.2.1.75</ecNumber>
    </recommendedName>
</protein>
<dbReference type="EMBL" id="CP049916">
    <property type="protein sequence ID" value="QIO10057.1"/>
    <property type="molecule type" value="Genomic_DNA"/>
</dbReference>
<dbReference type="UniPathway" id="UPA00251">
    <property type="reaction ID" value="UER00320"/>
</dbReference>
<evidence type="ECO:0000259" key="10">
    <source>
        <dbReference type="Pfam" id="PF02602"/>
    </source>
</evidence>
<dbReference type="EC" id="4.2.1.75" evidence="3 9"/>
<dbReference type="GO" id="GO:0006780">
    <property type="term" value="P:uroporphyrinogen III biosynthetic process"/>
    <property type="evidence" value="ECO:0007669"/>
    <property type="project" value="UniProtKB-UniRule"/>
</dbReference>
<keyword evidence="4 9" id="KW-0456">Lyase</keyword>
<comment type="similarity">
    <text evidence="2 9">Belongs to the uroporphyrinogen-III synthase family.</text>
</comment>
<comment type="catalytic activity">
    <reaction evidence="8 9">
        <text>hydroxymethylbilane = uroporphyrinogen III + H2O</text>
        <dbReference type="Rhea" id="RHEA:18965"/>
        <dbReference type="ChEBI" id="CHEBI:15377"/>
        <dbReference type="ChEBI" id="CHEBI:57308"/>
        <dbReference type="ChEBI" id="CHEBI:57845"/>
        <dbReference type="EC" id="4.2.1.75"/>
    </reaction>
</comment>
<dbReference type="PANTHER" id="PTHR38042">
    <property type="entry name" value="UROPORPHYRINOGEN-III SYNTHASE, CHLOROPLASTIC"/>
    <property type="match status" value="1"/>
</dbReference>
<dbReference type="SUPFAM" id="SSF69618">
    <property type="entry name" value="HemD-like"/>
    <property type="match status" value="1"/>
</dbReference>
<accession>A0A6G8S7C6</accession>
<evidence type="ECO:0000256" key="6">
    <source>
        <dbReference type="ARBA" id="ARBA00037589"/>
    </source>
</evidence>
<proteinExistence type="inferred from homology"/>
<name>A0A6G8S7C6_9GAMM</name>
<evidence type="ECO:0000313" key="12">
    <source>
        <dbReference type="Proteomes" id="UP000501939"/>
    </source>
</evidence>
<dbReference type="RefSeq" id="WP_166327015.1">
    <property type="nucleotide sequence ID" value="NZ_CP049916.1"/>
</dbReference>
<dbReference type="InterPro" id="IPR036108">
    <property type="entry name" value="4pyrrol_syn_uPrphyn_synt_sf"/>
</dbReference>
<evidence type="ECO:0000256" key="8">
    <source>
        <dbReference type="ARBA" id="ARBA00048617"/>
    </source>
</evidence>
<dbReference type="InterPro" id="IPR003754">
    <property type="entry name" value="4pyrrol_synth_uPrphyn_synth"/>
</dbReference>
<gene>
    <name evidence="11" type="ORF">G8D99_14275</name>
</gene>
<dbReference type="PANTHER" id="PTHR38042:SF1">
    <property type="entry name" value="UROPORPHYRINOGEN-III SYNTHASE, CHLOROPLASTIC"/>
    <property type="match status" value="1"/>
</dbReference>
<dbReference type="AlphaFoldDB" id="A0A6G8S7C6"/>
<evidence type="ECO:0000256" key="5">
    <source>
        <dbReference type="ARBA" id="ARBA00023244"/>
    </source>
</evidence>
<organism evidence="11 12">
    <name type="scientific">Acinetobacter lanii</name>
    <dbReference type="NCBI Taxonomy" id="2715163"/>
    <lineage>
        <taxon>Bacteria</taxon>
        <taxon>Pseudomonadati</taxon>
        <taxon>Pseudomonadota</taxon>
        <taxon>Gammaproteobacteria</taxon>
        <taxon>Moraxellales</taxon>
        <taxon>Moraxellaceae</taxon>
        <taxon>Acinetobacter</taxon>
    </lineage>
</organism>
<keyword evidence="12" id="KW-1185">Reference proteome</keyword>
<evidence type="ECO:0000313" key="11">
    <source>
        <dbReference type="EMBL" id="QIO10057.1"/>
    </source>
</evidence>
<dbReference type="Gene3D" id="3.40.50.10090">
    <property type="match status" value="2"/>
</dbReference>
<evidence type="ECO:0000256" key="1">
    <source>
        <dbReference type="ARBA" id="ARBA00004772"/>
    </source>
</evidence>
<comment type="pathway">
    <text evidence="1 9">Porphyrin-containing compound metabolism; protoporphyrin-IX biosynthesis; coproporphyrinogen-III from 5-aminolevulinate: step 3/4.</text>
</comment>